<keyword evidence="4 9" id="KW-0479">Metal-binding</keyword>
<evidence type="ECO:0000256" key="8">
    <source>
        <dbReference type="ARBA" id="ARBA00048348"/>
    </source>
</evidence>
<dbReference type="CDD" id="cd00884">
    <property type="entry name" value="beta_CA_cladeB"/>
    <property type="match status" value="1"/>
</dbReference>
<gene>
    <name evidence="10" type="ORF">HNQ59_003791</name>
</gene>
<dbReference type="GO" id="GO:0004089">
    <property type="term" value="F:carbonate dehydratase activity"/>
    <property type="evidence" value="ECO:0007669"/>
    <property type="project" value="UniProtKB-EC"/>
</dbReference>
<sequence>MDDLSKFLQGFHRFKQKYFADDKALYERLTQEGQKPSTLVIGCCDARVDPALITDCAPGDMFVIRNVANLVPPREVGPTNQGVSAALEFGVSVLNVERIIVLGHAHCGGIASLMKDDMGTASAGYLARWIGIAEPARQRVWEEFADKPIEEQIRACEMASILVSLNNLLTFPWIRERVEQGQLNLHGWYFDIEQGDLLGYHPPSGEFISLGGK</sequence>
<keyword evidence="11" id="KW-1185">Reference proteome</keyword>
<reference evidence="10 11" key="1">
    <citation type="submission" date="2020-08" db="EMBL/GenBank/DDBJ databases">
        <title>Genomic Encyclopedia of Type Strains, Phase IV (KMG-IV): sequencing the most valuable type-strain genomes for metagenomic binning, comparative biology and taxonomic classification.</title>
        <authorList>
            <person name="Goeker M."/>
        </authorList>
    </citation>
    <scope>NUCLEOTIDE SEQUENCE [LARGE SCALE GENOMIC DNA]</scope>
    <source>
        <strain evidence="10 11">DSM 27165</strain>
    </source>
</reference>
<proteinExistence type="inferred from homology"/>
<dbReference type="SUPFAM" id="SSF53056">
    <property type="entry name" value="beta-carbonic anhydrase, cab"/>
    <property type="match status" value="1"/>
</dbReference>
<comment type="catalytic activity">
    <reaction evidence="8">
        <text>hydrogencarbonate + H(+) = CO2 + H2O</text>
        <dbReference type="Rhea" id="RHEA:10748"/>
        <dbReference type="ChEBI" id="CHEBI:15377"/>
        <dbReference type="ChEBI" id="CHEBI:15378"/>
        <dbReference type="ChEBI" id="CHEBI:16526"/>
        <dbReference type="ChEBI" id="CHEBI:17544"/>
        <dbReference type="EC" id="4.2.1.1"/>
    </reaction>
</comment>
<evidence type="ECO:0000256" key="2">
    <source>
        <dbReference type="ARBA" id="ARBA00012925"/>
    </source>
</evidence>
<comment type="similarity">
    <text evidence="1">Belongs to the beta-class carbonic anhydrase family.</text>
</comment>
<feature type="binding site" evidence="9">
    <location>
        <position position="45"/>
    </location>
    <ligand>
        <name>Zn(2+)</name>
        <dbReference type="ChEBI" id="CHEBI:29105"/>
    </ligand>
</feature>
<evidence type="ECO:0000256" key="6">
    <source>
        <dbReference type="ARBA" id="ARBA00023239"/>
    </source>
</evidence>
<dbReference type="InterPro" id="IPR045066">
    <property type="entry name" value="Beta_CA_cladeB"/>
</dbReference>
<feature type="binding site" evidence="9">
    <location>
        <position position="43"/>
    </location>
    <ligand>
        <name>Zn(2+)</name>
        <dbReference type="ChEBI" id="CHEBI:29105"/>
    </ligand>
</feature>
<keyword evidence="6 10" id="KW-0456">Lyase</keyword>
<evidence type="ECO:0000256" key="5">
    <source>
        <dbReference type="ARBA" id="ARBA00022833"/>
    </source>
</evidence>
<feature type="binding site" evidence="9">
    <location>
        <position position="104"/>
    </location>
    <ligand>
        <name>Zn(2+)</name>
        <dbReference type="ChEBI" id="CHEBI:29105"/>
    </ligand>
</feature>
<dbReference type="Pfam" id="PF00484">
    <property type="entry name" value="Pro_CA"/>
    <property type="match status" value="1"/>
</dbReference>
<evidence type="ECO:0000256" key="9">
    <source>
        <dbReference type="PIRSR" id="PIRSR601765-1"/>
    </source>
</evidence>
<evidence type="ECO:0000313" key="11">
    <source>
        <dbReference type="Proteomes" id="UP000575898"/>
    </source>
</evidence>
<dbReference type="EC" id="4.2.1.1" evidence="2"/>
<dbReference type="PANTHER" id="PTHR11002:SF76">
    <property type="entry name" value="CARBONIC ANHYDRASE"/>
    <property type="match status" value="1"/>
</dbReference>
<dbReference type="Gene3D" id="3.40.1050.10">
    <property type="entry name" value="Carbonic anhydrase"/>
    <property type="match status" value="1"/>
</dbReference>
<evidence type="ECO:0000313" key="10">
    <source>
        <dbReference type="EMBL" id="MBB5020471.1"/>
    </source>
</evidence>
<evidence type="ECO:0000256" key="7">
    <source>
        <dbReference type="ARBA" id="ARBA00031969"/>
    </source>
</evidence>
<dbReference type="InterPro" id="IPR036874">
    <property type="entry name" value="Carbonic_anhydrase_sf"/>
</dbReference>
<name>A0A840MZ94_9PROT</name>
<dbReference type="InterPro" id="IPR001765">
    <property type="entry name" value="Carbonic_anhydrase"/>
</dbReference>
<dbReference type="SMART" id="SM00947">
    <property type="entry name" value="Pro_CA"/>
    <property type="match status" value="1"/>
</dbReference>
<evidence type="ECO:0000256" key="4">
    <source>
        <dbReference type="ARBA" id="ARBA00022723"/>
    </source>
</evidence>
<keyword evidence="5 9" id="KW-0862">Zinc</keyword>
<dbReference type="EMBL" id="JACHHY010000036">
    <property type="protein sequence ID" value="MBB5020471.1"/>
    <property type="molecule type" value="Genomic_DNA"/>
</dbReference>
<dbReference type="GO" id="GO:0008270">
    <property type="term" value="F:zinc ion binding"/>
    <property type="evidence" value="ECO:0007669"/>
    <property type="project" value="InterPro"/>
</dbReference>
<comment type="cofactor">
    <cofactor evidence="9">
        <name>Zn(2+)</name>
        <dbReference type="ChEBI" id="CHEBI:29105"/>
    </cofactor>
    <text evidence="9">Binds 1 zinc ion per subunit.</text>
</comment>
<dbReference type="FunFam" id="3.40.1050.10:FF:000003">
    <property type="entry name" value="Carbonic anhydrase"/>
    <property type="match status" value="1"/>
</dbReference>
<dbReference type="Proteomes" id="UP000575898">
    <property type="component" value="Unassembled WGS sequence"/>
</dbReference>
<organism evidence="10 11">
    <name type="scientific">Chitinivorax tropicus</name>
    <dbReference type="NCBI Taxonomy" id="714531"/>
    <lineage>
        <taxon>Bacteria</taxon>
        <taxon>Pseudomonadati</taxon>
        <taxon>Pseudomonadota</taxon>
        <taxon>Betaproteobacteria</taxon>
        <taxon>Chitinivorax</taxon>
    </lineage>
</organism>
<protein>
    <recommendedName>
        <fullName evidence="3">Carbonic anhydrase</fullName>
        <ecNumber evidence="2">4.2.1.1</ecNumber>
    </recommendedName>
    <alternativeName>
        <fullName evidence="7">Carbonate dehydratase</fullName>
    </alternativeName>
</protein>
<evidence type="ECO:0000256" key="1">
    <source>
        <dbReference type="ARBA" id="ARBA00006217"/>
    </source>
</evidence>
<accession>A0A840MZ94</accession>
<dbReference type="PANTHER" id="PTHR11002">
    <property type="entry name" value="CARBONIC ANHYDRASE"/>
    <property type="match status" value="1"/>
</dbReference>
<evidence type="ECO:0000256" key="3">
    <source>
        <dbReference type="ARBA" id="ARBA00014628"/>
    </source>
</evidence>
<dbReference type="AlphaFoldDB" id="A0A840MZ94"/>
<dbReference type="RefSeq" id="WP_184041860.1">
    <property type="nucleotide sequence ID" value="NZ_JACHHY010000036.1"/>
</dbReference>
<feature type="binding site" evidence="9">
    <location>
        <position position="107"/>
    </location>
    <ligand>
        <name>Zn(2+)</name>
        <dbReference type="ChEBI" id="CHEBI:29105"/>
    </ligand>
</feature>
<comment type="caution">
    <text evidence="10">The sequence shown here is derived from an EMBL/GenBank/DDBJ whole genome shotgun (WGS) entry which is preliminary data.</text>
</comment>